<dbReference type="KEGG" id="fad:CDH04_07645"/>
<dbReference type="PROSITE" id="PS00111">
    <property type="entry name" value="PGLYCERATE_KINASE"/>
    <property type="match status" value="1"/>
</dbReference>
<comment type="caution">
    <text evidence="10">Lacks conserved residue(s) required for the propagation of feature annotation.</text>
</comment>
<dbReference type="Pfam" id="PF00162">
    <property type="entry name" value="PGK"/>
    <property type="match status" value="1"/>
</dbReference>
<dbReference type="PRINTS" id="PR00477">
    <property type="entry name" value="PHGLYCKINASE"/>
</dbReference>
<proteinExistence type="inferred from homology"/>
<dbReference type="RefSeq" id="WP_112870463.1">
    <property type="nucleotide sequence ID" value="NZ_CP021781.1"/>
</dbReference>
<evidence type="ECO:0000256" key="7">
    <source>
        <dbReference type="ARBA" id="ARBA00022777"/>
    </source>
</evidence>
<evidence type="ECO:0000256" key="3">
    <source>
        <dbReference type="ARBA" id="ARBA00011245"/>
    </source>
</evidence>
<comment type="similarity">
    <text evidence="2 10 13">Belongs to the phosphoglycerate kinase family.</text>
</comment>
<evidence type="ECO:0000256" key="5">
    <source>
        <dbReference type="ARBA" id="ARBA00022679"/>
    </source>
</evidence>
<dbReference type="FunFam" id="3.40.50.1260:FF:000005">
    <property type="entry name" value="Phosphoglycerate kinase"/>
    <property type="match status" value="1"/>
</dbReference>
<dbReference type="EC" id="2.7.2.3" evidence="4 10"/>
<comment type="subcellular location">
    <subcellularLocation>
        <location evidence="10">Cytoplasm</location>
    </subcellularLocation>
</comment>
<comment type="subunit">
    <text evidence="3 10">Monomer.</text>
</comment>
<dbReference type="GO" id="GO:0043531">
    <property type="term" value="F:ADP binding"/>
    <property type="evidence" value="ECO:0007669"/>
    <property type="project" value="TreeGrafter"/>
</dbReference>
<dbReference type="InterPro" id="IPR015824">
    <property type="entry name" value="Phosphoglycerate_kinase_N"/>
</dbReference>
<dbReference type="EMBL" id="CP021781">
    <property type="protein sequence ID" value="AXA34284.1"/>
    <property type="molecule type" value="Genomic_DNA"/>
</dbReference>
<evidence type="ECO:0000256" key="9">
    <source>
        <dbReference type="ARBA" id="ARBA00023152"/>
    </source>
</evidence>
<evidence type="ECO:0000256" key="10">
    <source>
        <dbReference type="HAMAP-Rule" id="MF_00145"/>
    </source>
</evidence>
<evidence type="ECO:0000256" key="13">
    <source>
        <dbReference type="RuleBase" id="RU000532"/>
    </source>
</evidence>
<evidence type="ECO:0000256" key="11">
    <source>
        <dbReference type="PIRSR" id="PIRSR000724-1"/>
    </source>
</evidence>
<evidence type="ECO:0000256" key="6">
    <source>
        <dbReference type="ARBA" id="ARBA00022741"/>
    </source>
</evidence>
<feature type="binding site" evidence="10 11">
    <location>
        <begin position="21"/>
        <end position="23"/>
    </location>
    <ligand>
        <name>substrate</name>
    </ligand>
</feature>
<sequence length="394" mass="42248">MSFLNLKDVDLKNKKVVVRVDFNVPIKNGKVTSKVRIEAAVPTISYILEQGGAVILLSHLGRPTEGEYDPQFSLEPVAKALAKMIDKPVKFEKNWLNGVEAKAGDIVMCDNVRFNKGEKACDEDLSKNIAALGDVFVMDAFATSHRAQATTFGVAKYIKTACAGLLLEKEIKALEKALKEPKKPMAAIVGGSKVSTKLSVLHNLVNKVEVLIVGGGIANTFIKASGYNVGKSLYEEDLVAEAQEIMADAKAKGVIVPIPVDVRVAKEFSETAEATIKDVTDVADDEQILDIGPKSAENIAKLLKDSNTILWNGPLGVFEFDNFGEGTKTLSLAIAESKGFSVAGGGDTIAAIEKYDIEDKVSYISTAGGAFLEFLEGKELPAVEILKEKAQAKA</sequence>
<dbReference type="InterPro" id="IPR036043">
    <property type="entry name" value="Phosphoglycerate_kinase_sf"/>
</dbReference>
<dbReference type="FunFam" id="3.40.50.1260:FF:000001">
    <property type="entry name" value="Phosphoglycerate kinase"/>
    <property type="match status" value="1"/>
</dbReference>
<dbReference type="GO" id="GO:0006094">
    <property type="term" value="P:gluconeogenesis"/>
    <property type="evidence" value="ECO:0007669"/>
    <property type="project" value="TreeGrafter"/>
</dbReference>
<dbReference type="OrthoDB" id="9808460at2"/>
<keyword evidence="7 10" id="KW-0418">Kinase</keyword>
<keyword evidence="9 10" id="KW-0324">Glycolysis</keyword>
<evidence type="ECO:0000256" key="12">
    <source>
        <dbReference type="PIRSR" id="PIRSR000724-2"/>
    </source>
</evidence>
<organism evidence="14 16">
    <name type="scientific">Francisella adeliensis</name>
    <dbReference type="NCBI Taxonomy" id="2007306"/>
    <lineage>
        <taxon>Bacteria</taxon>
        <taxon>Pseudomonadati</taxon>
        <taxon>Pseudomonadota</taxon>
        <taxon>Gammaproteobacteria</taxon>
        <taxon>Thiotrichales</taxon>
        <taxon>Francisellaceae</taxon>
        <taxon>Francisella</taxon>
    </lineage>
</organism>
<reference evidence="14 16" key="1">
    <citation type="submission" date="2017-06" db="EMBL/GenBank/DDBJ databases">
        <title>Complete genome of Francisella adeliensis.</title>
        <authorList>
            <person name="Vallesi A."/>
            <person name="Sjodin A."/>
        </authorList>
    </citation>
    <scope>NUCLEOTIDE SEQUENCE [LARGE SCALE GENOMIC DNA]</scope>
    <source>
        <strain evidence="14 16">FDC440</strain>
    </source>
</reference>
<dbReference type="Proteomes" id="UP000681131">
    <property type="component" value="Chromosome"/>
</dbReference>
<evidence type="ECO:0000313" key="15">
    <source>
        <dbReference type="EMBL" id="QIW12529.1"/>
    </source>
</evidence>
<evidence type="ECO:0000256" key="1">
    <source>
        <dbReference type="ARBA" id="ARBA00000642"/>
    </source>
</evidence>
<feature type="binding site" evidence="10 12">
    <location>
        <position position="319"/>
    </location>
    <ligand>
        <name>ATP</name>
        <dbReference type="ChEBI" id="CHEBI:30616"/>
    </ligand>
</feature>
<comment type="catalytic activity">
    <reaction evidence="1 10 13">
        <text>(2R)-3-phosphoglycerate + ATP = (2R)-3-phospho-glyceroyl phosphate + ADP</text>
        <dbReference type="Rhea" id="RHEA:14801"/>
        <dbReference type="ChEBI" id="CHEBI:30616"/>
        <dbReference type="ChEBI" id="CHEBI:57604"/>
        <dbReference type="ChEBI" id="CHEBI:58272"/>
        <dbReference type="ChEBI" id="CHEBI:456216"/>
        <dbReference type="EC" id="2.7.2.3"/>
    </reaction>
</comment>
<feature type="binding site" evidence="10 12">
    <location>
        <begin position="345"/>
        <end position="348"/>
    </location>
    <ligand>
        <name>ATP</name>
        <dbReference type="ChEBI" id="CHEBI:30616"/>
    </ligand>
</feature>
<feature type="binding site" evidence="10 11">
    <location>
        <begin position="59"/>
        <end position="62"/>
    </location>
    <ligand>
        <name>substrate</name>
    </ligand>
</feature>
<dbReference type="Gene3D" id="3.40.50.1260">
    <property type="entry name" value="Phosphoglycerate kinase, N-terminal domain"/>
    <property type="match status" value="2"/>
</dbReference>
<dbReference type="GO" id="GO:0005829">
    <property type="term" value="C:cytosol"/>
    <property type="evidence" value="ECO:0007669"/>
    <property type="project" value="TreeGrafter"/>
</dbReference>
<dbReference type="SUPFAM" id="SSF53748">
    <property type="entry name" value="Phosphoglycerate kinase"/>
    <property type="match status" value="1"/>
</dbReference>
<dbReference type="GO" id="GO:0004618">
    <property type="term" value="F:phosphoglycerate kinase activity"/>
    <property type="evidence" value="ECO:0007669"/>
    <property type="project" value="UniProtKB-UniRule"/>
</dbReference>
<evidence type="ECO:0000256" key="8">
    <source>
        <dbReference type="ARBA" id="ARBA00022840"/>
    </source>
</evidence>
<evidence type="ECO:0000313" key="14">
    <source>
        <dbReference type="EMBL" id="AXA34284.1"/>
    </source>
</evidence>
<keyword evidence="17" id="KW-1185">Reference proteome</keyword>
<feature type="binding site" evidence="10">
    <location>
        <position position="146"/>
    </location>
    <ligand>
        <name>substrate</name>
    </ligand>
</feature>
<dbReference type="Proteomes" id="UP000251120">
    <property type="component" value="Chromosome"/>
</dbReference>
<feature type="binding site" evidence="10">
    <location>
        <position position="113"/>
    </location>
    <ligand>
        <name>substrate</name>
    </ligand>
</feature>
<dbReference type="EMBL" id="CP043424">
    <property type="protein sequence ID" value="QIW12529.1"/>
    <property type="molecule type" value="Genomic_DNA"/>
</dbReference>
<gene>
    <name evidence="10 14" type="primary">pgk</name>
    <name evidence="14" type="ORF">CDH04_07645</name>
    <name evidence="15" type="ORF">FZC43_07650</name>
</gene>
<comment type="pathway">
    <text evidence="10">Carbohydrate degradation; glycolysis; pyruvate from D-glyceraldehyde 3-phosphate: step 2/5.</text>
</comment>
<keyword evidence="6 10" id="KW-0547">Nucleotide-binding</keyword>
<keyword evidence="5 10" id="KW-0808">Transferase</keyword>
<evidence type="ECO:0000256" key="4">
    <source>
        <dbReference type="ARBA" id="ARBA00013061"/>
    </source>
</evidence>
<evidence type="ECO:0000256" key="2">
    <source>
        <dbReference type="ARBA" id="ARBA00008982"/>
    </source>
</evidence>
<reference evidence="15 17" key="2">
    <citation type="submission" date="2019-08" db="EMBL/GenBank/DDBJ databases">
        <title>Complete genome sequences of Francisella adeliensis (FSC1325 and FSC1326).</title>
        <authorList>
            <person name="Ohrman C."/>
            <person name="Uneklint I."/>
            <person name="Vallesi A."/>
            <person name="Karlsson L."/>
            <person name="Sjodin A."/>
        </authorList>
    </citation>
    <scope>NUCLEOTIDE SEQUENCE [LARGE SCALE GENOMIC DNA]</scope>
    <source>
        <strain evidence="15 17">FSC1325</strain>
    </source>
</reference>
<feature type="binding site" evidence="11">
    <location>
        <position position="36"/>
    </location>
    <ligand>
        <name>(2R)-3-phosphoglycerate</name>
        <dbReference type="ChEBI" id="CHEBI:58272"/>
    </ligand>
</feature>
<dbReference type="PANTHER" id="PTHR11406:SF23">
    <property type="entry name" value="PHOSPHOGLYCERATE KINASE 1, CHLOROPLASTIC-RELATED"/>
    <property type="match status" value="1"/>
</dbReference>
<dbReference type="InterPro" id="IPR001576">
    <property type="entry name" value="Phosphoglycerate_kinase"/>
</dbReference>
<dbReference type="GO" id="GO:0006096">
    <property type="term" value="P:glycolytic process"/>
    <property type="evidence" value="ECO:0007669"/>
    <property type="project" value="UniProtKB-UniRule"/>
</dbReference>
<feature type="binding site" evidence="11">
    <location>
        <position position="113"/>
    </location>
    <ligand>
        <name>(2R)-3-phosphoglycerate</name>
        <dbReference type="ChEBI" id="CHEBI:58272"/>
    </ligand>
</feature>
<feature type="binding site" evidence="10">
    <location>
        <position position="36"/>
    </location>
    <ligand>
        <name>substrate</name>
    </ligand>
</feature>
<evidence type="ECO:0000313" key="16">
    <source>
        <dbReference type="Proteomes" id="UP000251120"/>
    </source>
</evidence>
<dbReference type="HAMAP" id="MF_00145">
    <property type="entry name" value="Phosphoglyc_kinase"/>
    <property type="match status" value="1"/>
</dbReference>
<keyword evidence="10" id="KW-0963">Cytoplasm</keyword>
<keyword evidence="8 10" id="KW-0067">ATP-binding</keyword>
<dbReference type="GO" id="GO:0005524">
    <property type="term" value="F:ATP binding"/>
    <property type="evidence" value="ECO:0007669"/>
    <property type="project" value="UniProtKB-KW"/>
</dbReference>
<evidence type="ECO:0000313" key="17">
    <source>
        <dbReference type="Proteomes" id="UP000681131"/>
    </source>
</evidence>
<dbReference type="PANTHER" id="PTHR11406">
    <property type="entry name" value="PHOSPHOGLYCERATE KINASE"/>
    <property type="match status" value="1"/>
</dbReference>
<feature type="binding site" evidence="11">
    <location>
        <position position="146"/>
    </location>
    <ligand>
        <name>(2R)-3-phosphoglycerate</name>
        <dbReference type="ChEBI" id="CHEBI:58272"/>
    </ligand>
</feature>
<protein>
    <recommendedName>
        <fullName evidence="4 10">Phosphoglycerate kinase</fullName>
        <ecNumber evidence="4 10">2.7.2.3</ecNumber>
    </recommendedName>
</protein>
<dbReference type="UniPathway" id="UPA00109">
    <property type="reaction ID" value="UER00185"/>
</dbReference>
<dbReference type="PIRSF" id="PIRSF000724">
    <property type="entry name" value="Pgk"/>
    <property type="match status" value="1"/>
</dbReference>
<dbReference type="AlphaFoldDB" id="A0A2Z4XZS6"/>
<dbReference type="InterPro" id="IPR015911">
    <property type="entry name" value="Phosphoglycerate_kinase_CS"/>
</dbReference>
<feature type="binding site" evidence="10 12">
    <location>
        <position position="197"/>
    </location>
    <ligand>
        <name>ATP</name>
        <dbReference type="ChEBI" id="CHEBI:30616"/>
    </ligand>
</feature>
<accession>A0A2Z4XZS6</accession>
<name>A0A2Z4XZS6_9GAMM</name>